<reference evidence="2" key="2">
    <citation type="submission" date="2015-01" db="EMBL/GenBank/DDBJ databases">
        <title>Evolutionary Origins and Diversification of the Mycorrhizal Mutualists.</title>
        <authorList>
            <consortium name="DOE Joint Genome Institute"/>
            <consortium name="Mycorrhizal Genomics Consortium"/>
            <person name="Kohler A."/>
            <person name="Kuo A."/>
            <person name="Nagy L.G."/>
            <person name="Floudas D."/>
            <person name="Copeland A."/>
            <person name="Barry K.W."/>
            <person name="Cichocki N."/>
            <person name="Veneault-Fourrey C."/>
            <person name="LaButti K."/>
            <person name="Lindquist E.A."/>
            <person name="Lipzen A."/>
            <person name="Lundell T."/>
            <person name="Morin E."/>
            <person name="Murat C."/>
            <person name="Riley R."/>
            <person name="Ohm R."/>
            <person name="Sun H."/>
            <person name="Tunlid A."/>
            <person name="Henrissat B."/>
            <person name="Grigoriev I.V."/>
            <person name="Hibbett D.S."/>
            <person name="Martin F."/>
        </authorList>
    </citation>
    <scope>NUCLEOTIDE SEQUENCE [LARGE SCALE GENOMIC DNA]</scope>
    <source>
        <strain evidence="2">F 1598</strain>
    </source>
</reference>
<dbReference type="Proteomes" id="UP000054166">
    <property type="component" value="Unassembled WGS sequence"/>
</dbReference>
<gene>
    <name evidence="1" type="ORF">PILCRDRAFT_826197</name>
</gene>
<dbReference type="EMBL" id="KN833033">
    <property type="protein sequence ID" value="KIM76633.1"/>
    <property type="molecule type" value="Genomic_DNA"/>
</dbReference>
<evidence type="ECO:0000313" key="2">
    <source>
        <dbReference type="Proteomes" id="UP000054166"/>
    </source>
</evidence>
<name>A0A0C3ARU4_PILCF</name>
<dbReference type="AlphaFoldDB" id="A0A0C3ARU4"/>
<evidence type="ECO:0000313" key="1">
    <source>
        <dbReference type="EMBL" id="KIM76633.1"/>
    </source>
</evidence>
<dbReference type="HOGENOM" id="CLU_2850517_0_0_1"/>
<sequence length="65" mass="7109">MSGLQSDFGCISAVSASATVLRVNAKYAKRSGMPGKEFKLMSNLSASIVNMQSYMQPEDYNIERV</sequence>
<dbReference type="InParanoid" id="A0A0C3ARU4"/>
<protein>
    <submittedName>
        <fullName evidence="1">Uncharacterized protein</fullName>
    </submittedName>
</protein>
<accession>A0A0C3ARU4</accession>
<organism evidence="1 2">
    <name type="scientific">Piloderma croceum (strain F 1598)</name>
    <dbReference type="NCBI Taxonomy" id="765440"/>
    <lineage>
        <taxon>Eukaryota</taxon>
        <taxon>Fungi</taxon>
        <taxon>Dikarya</taxon>
        <taxon>Basidiomycota</taxon>
        <taxon>Agaricomycotina</taxon>
        <taxon>Agaricomycetes</taxon>
        <taxon>Agaricomycetidae</taxon>
        <taxon>Atheliales</taxon>
        <taxon>Atheliaceae</taxon>
        <taxon>Piloderma</taxon>
    </lineage>
</organism>
<keyword evidence="2" id="KW-1185">Reference proteome</keyword>
<proteinExistence type="predicted"/>
<reference evidence="1 2" key="1">
    <citation type="submission" date="2014-04" db="EMBL/GenBank/DDBJ databases">
        <authorList>
            <consortium name="DOE Joint Genome Institute"/>
            <person name="Kuo A."/>
            <person name="Tarkka M."/>
            <person name="Buscot F."/>
            <person name="Kohler A."/>
            <person name="Nagy L.G."/>
            <person name="Floudas D."/>
            <person name="Copeland A."/>
            <person name="Barry K.W."/>
            <person name="Cichocki N."/>
            <person name="Veneault-Fourrey C."/>
            <person name="LaButti K."/>
            <person name="Lindquist E.A."/>
            <person name="Lipzen A."/>
            <person name="Lundell T."/>
            <person name="Morin E."/>
            <person name="Murat C."/>
            <person name="Sun H."/>
            <person name="Tunlid A."/>
            <person name="Henrissat B."/>
            <person name="Grigoriev I.V."/>
            <person name="Hibbett D.S."/>
            <person name="Martin F."/>
            <person name="Nordberg H.P."/>
            <person name="Cantor M.N."/>
            <person name="Hua S.X."/>
        </authorList>
    </citation>
    <scope>NUCLEOTIDE SEQUENCE [LARGE SCALE GENOMIC DNA]</scope>
    <source>
        <strain evidence="1 2">F 1598</strain>
    </source>
</reference>